<organism evidence="3 4">
    <name type="scientific">Yinghuangia soli</name>
    <dbReference type="NCBI Taxonomy" id="2908204"/>
    <lineage>
        <taxon>Bacteria</taxon>
        <taxon>Bacillati</taxon>
        <taxon>Actinomycetota</taxon>
        <taxon>Actinomycetes</taxon>
        <taxon>Kitasatosporales</taxon>
        <taxon>Streptomycetaceae</taxon>
        <taxon>Yinghuangia</taxon>
    </lineage>
</organism>
<proteinExistence type="predicted"/>
<feature type="domain" description="Pyrrolo-quinoline quinone repeat" evidence="2">
    <location>
        <begin position="236"/>
        <end position="335"/>
    </location>
</feature>
<dbReference type="PANTHER" id="PTHR34512">
    <property type="entry name" value="CELL SURFACE PROTEIN"/>
    <property type="match status" value="1"/>
</dbReference>
<evidence type="ECO:0000259" key="2">
    <source>
        <dbReference type="Pfam" id="PF13360"/>
    </source>
</evidence>
<dbReference type="AlphaFoldDB" id="A0AA41TXH9"/>
<feature type="compositionally biased region" description="Pro residues" evidence="1">
    <location>
        <begin position="142"/>
        <end position="167"/>
    </location>
</feature>
<evidence type="ECO:0000256" key="1">
    <source>
        <dbReference type="SAM" id="MobiDB-lite"/>
    </source>
</evidence>
<dbReference type="PANTHER" id="PTHR34512:SF30">
    <property type="entry name" value="OUTER MEMBRANE PROTEIN ASSEMBLY FACTOR BAMB"/>
    <property type="match status" value="1"/>
</dbReference>
<feature type="domain" description="Pyrrolo-quinoline quinone repeat" evidence="2">
    <location>
        <begin position="353"/>
        <end position="571"/>
    </location>
</feature>
<dbReference type="RefSeq" id="WP_235050986.1">
    <property type="nucleotide sequence ID" value="NZ_JAKFHA010000002.1"/>
</dbReference>
<reference evidence="3" key="1">
    <citation type="submission" date="2022-01" db="EMBL/GenBank/DDBJ databases">
        <title>Genome-Based Taxonomic Classification of the Phylum Actinobacteria.</title>
        <authorList>
            <person name="Gao Y."/>
        </authorList>
    </citation>
    <scope>NUCLEOTIDE SEQUENCE</scope>
    <source>
        <strain evidence="3">KLBMP 8922</strain>
    </source>
</reference>
<dbReference type="InterPro" id="IPR011047">
    <property type="entry name" value="Quinoprotein_ADH-like_sf"/>
</dbReference>
<sequence>MTNPPPFQVPDGNEPEQQPPVPPQGQGGAAGQPWQPPANPQQGQWQPPAGQQFPQQQPAQQPQYQAPGGHAAYPPPNPQQQYQPPAQQYQPPAAQQYQPPAGQQPYQQPGQQPYQAPAEPPYVPPQQGQPQWSGGGGYAAPAPSPAPYTQMPPPAGPAQGGPPPNPQSGPGSYPRTPPPQPGHTGPFPGPGASGQSMAYTVAPGTPGQLHLGPPRPPRPAQVRRSLLSASALAAAVVLVLAGIGVVHEADRKVGHGLGKAQEQGDVLWSILEGRDGPTTPEKAPLDRIGAWFTDTTVVVAEAGRLVSYNLDTGKTEWEYKSAKGELVCDVSPQGDAKYALAAFGDKTSCRSLEAVDIATGKQVWATDAAGSASDLDLPPSLAGVGLSSGIMVSGDVAVFAQQAYSVADGKLLWDWESKLPKNCSGGDFLGGKRLIATWQCGVGGGSNVGEIDPATGQIKWTYAMKTTSALQQVSVKSVDPVIVAAASIGNREGAVYVVLDEQGQEAFRPDGHPVVNPAGTIDAMTGAVNALSSDKILYLPGSDMSGSMKTGADAANQITAYDRATGQKLWAKTIAAGMNFGIKTQGKVYPLRVDENGDLLALAKGGSRPMHLVRIAAADGTVTNLKEFPSKATYAANFVMSATMFERDGRVLALGVGYYTNPNAKPADFLGQTIDMSQAYYRVIAMR</sequence>
<comment type="caution">
    <text evidence="3">The sequence shown here is derived from an EMBL/GenBank/DDBJ whole genome shotgun (WGS) entry which is preliminary data.</text>
</comment>
<dbReference type="Gene3D" id="2.130.10.10">
    <property type="entry name" value="YVTN repeat-like/Quinoprotein amine dehydrogenase"/>
    <property type="match status" value="1"/>
</dbReference>
<name>A0AA41TXH9_9ACTN</name>
<dbReference type="InterPro" id="IPR015943">
    <property type="entry name" value="WD40/YVTN_repeat-like_dom_sf"/>
</dbReference>
<evidence type="ECO:0000313" key="4">
    <source>
        <dbReference type="Proteomes" id="UP001165378"/>
    </source>
</evidence>
<dbReference type="SUPFAM" id="SSF50998">
    <property type="entry name" value="Quinoprotein alcohol dehydrogenase-like"/>
    <property type="match status" value="2"/>
</dbReference>
<gene>
    <name evidence="3" type="ORF">LZ495_06450</name>
</gene>
<evidence type="ECO:0000313" key="3">
    <source>
        <dbReference type="EMBL" id="MCF2526858.1"/>
    </source>
</evidence>
<protein>
    <submittedName>
        <fullName evidence="3">PQQ-binding-like beta-propeller repeat protein</fullName>
    </submittedName>
</protein>
<feature type="region of interest" description="Disordered" evidence="1">
    <location>
        <begin position="1"/>
        <end position="223"/>
    </location>
</feature>
<dbReference type="EMBL" id="JAKFHA010000002">
    <property type="protein sequence ID" value="MCF2526858.1"/>
    <property type="molecule type" value="Genomic_DNA"/>
</dbReference>
<accession>A0AA41TXH9</accession>
<feature type="compositionally biased region" description="Low complexity" evidence="1">
    <location>
        <begin position="79"/>
        <end position="117"/>
    </location>
</feature>
<feature type="compositionally biased region" description="Low complexity" evidence="1">
    <location>
        <begin position="40"/>
        <end position="72"/>
    </location>
</feature>
<dbReference type="Pfam" id="PF13360">
    <property type="entry name" value="PQQ_2"/>
    <property type="match status" value="2"/>
</dbReference>
<keyword evidence="4" id="KW-1185">Reference proteome</keyword>
<dbReference type="InterPro" id="IPR002372">
    <property type="entry name" value="PQQ_rpt_dom"/>
</dbReference>
<dbReference type="Proteomes" id="UP001165378">
    <property type="component" value="Unassembled WGS sequence"/>
</dbReference>